<dbReference type="InterPro" id="IPR012131">
    <property type="entry name" value="Hstdl_DH"/>
</dbReference>
<reference evidence="18 19" key="1">
    <citation type="journal article" date="2018" name="ACS Chem. Biol.">
        <title>Ketoreductase domain dysfunction expands chemodiversity: malyngamide biosynthesis in the cyanobacterium Okeania hirsuta.</title>
        <authorList>
            <person name="Moss N.A."/>
            <person name="Leao T."/>
            <person name="Rankin M."/>
            <person name="McCullough T.M."/>
            <person name="Qu P."/>
            <person name="Korobeynikov A."/>
            <person name="Smith J.L."/>
            <person name="Gerwick L."/>
            <person name="Gerwick W.H."/>
        </authorList>
    </citation>
    <scope>NUCLEOTIDE SEQUENCE [LARGE SCALE GENOMIC DNA]</scope>
    <source>
        <strain evidence="18 19">PAB10Feb10-1</strain>
    </source>
</reference>
<dbReference type="Proteomes" id="UP000269154">
    <property type="component" value="Unassembled WGS sequence"/>
</dbReference>
<evidence type="ECO:0000256" key="3">
    <source>
        <dbReference type="ARBA" id="ARBA00012965"/>
    </source>
</evidence>
<evidence type="ECO:0000256" key="10">
    <source>
        <dbReference type="HAMAP-Rule" id="MF_01024"/>
    </source>
</evidence>
<keyword evidence="7 10" id="KW-0560">Oxidoreductase</keyword>
<feature type="binding site" evidence="10 14">
    <location>
        <position position="421"/>
    </location>
    <ligand>
        <name>substrate</name>
    </ligand>
</feature>
<evidence type="ECO:0000313" key="19">
    <source>
        <dbReference type="Proteomes" id="UP000269154"/>
    </source>
</evidence>
<feature type="binding site" evidence="10 14">
    <location>
        <position position="329"/>
    </location>
    <ligand>
        <name>substrate</name>
    </ligand>
</feature>
<comment type="caution">
    <text evidence="18">The sequence shown here is derived from an EMBL/GenBank/DDBJ whole genome shotgun (WGS) entry which is preliminary data.</text>
</comment>
<evidence type="ECO:0000256" key="12">
    <source>
        <dbReference type="PIRSR" id="PIRSR000099-1"/>
    </source>
</evidence>
<feature type="binding site" evidence="10 15">
    <location>
        <position position="263"/>
    </location>
    <ligand>
        <name>Zn(2+)</name>
        <dbReference type="ChEBI" id="CHEBI:29105"/>
    </ligand>
</feature>
<dbReference type="GO" id="GO:0008270">
    <property type="term" value="F:zinc ion binding"/>
    <property type="evidence" value="ECO:0007669"/>
    <property type="project" value="UniProtKB-UniRule"/>
</dbReference>
<keyword evidence="10" id="KW-0368">Histidine biosynthesis</keyword>
<dbReference type="Gene3D" id="1.20.5.1300">
    <property type="match status" value="1"/>
</dbReference>
<dbReference type="EMBL" id="RCBY01000133">
    <property type="protein sequence ID" value="RQH34503.1"/>
    <property type="molecule type" value="Genomic_DNA"/>
</dbReference>
<evidence type="ECO:0000256" key="5">
    <source>
        <dbReference type="ARBA" id="ARBA00022723"/>
    </source>
</evidence>
<dbReference type="HAMAP" id="MF_01024">
    <property type="entry name" value="HisD"/>
    <property type="match status" value="1"/>
</dbReference>
<dbReference type="EC" id="1.1.1.23" evidence="3 10"/>
<evidence type="ECO:0000256" key="14">
    <source>
        <dbReference type="PIRSR" id="PIRSR000099-3"/>
    </source>
</evidence>
<dbReference type="RefSeq" id="WP_124155115.1">
    <property type="nucleotide sequence ID" value="NZ_CAWOLW010000039.1"/>
</dbReference>
<keyword evidence="4 10" id="KW-0028">Amino-acid biosynthesis</keyword>
<feature type="binding site" evidence="10 14">
    <location>
        <position position="416"/>
    </location>
    <ligand>
        <name>substrate</name>
    </ligand>
</feature>
<dbReference type="PANTHER" id="PTHR21256">
    <property type="entry name" value="HISTIDINOL DEHYDROGENASE HDH"/>
    <property type="match status" value="1"/>
</dbReference>
<keyword evidence="8 10" id="KW-0520">NAD</keyword>
<keyword evidence="19" id="KW-1185">Reference proteome</keyword>
<dbReference type="PANTHER" id="PTHR21256:SF2">
    <property type="entry name" value="HISTIDINE BIOSYNTHESIS TRIFUNCTIONAL PROTEIN"/>
    <property type="match status" value="1"/>
</dbReference>
<sequence>MLRIITNWLEAQAELKRITERTHDDTAIDKETTVREILRSVKEKGDEALLHYTSEFDHITLTPEELKVTGSELDAAYQQVNKDLLNSIRFAAKQIEAFHRQRVPKSWVQFGDDDVVLGKRYTPVDRAGLYVPGGKAAYPSTVLMNAIPAQVAKVPKIVMVTPPGQDNKIHPAVLVAAQEAGIQEIYRIGGAQAIAALAYGTKTIPKVDVISGPGNIYVTLAKKIVYGTVGIDSLAGPSEVMIIADSEANPVHLAADMLAQAEHDSLASAILLTTDSAIARQVVTEVERQLQDHPRRTMTEKAIAHYGLVVVVESLEAAAELSNLFAPEHLELEVSDPWALLENIRHAGAIFLGYSTPEAVGDYLAGPNHTLPTSGAARYASALGVETFMKHSSLVQYSSAALHKVATTIDILATAEGLPSHANSVRVRTKTQEQEQQEWVKKETINQENDGKNL</sequence>
<dbReference type="UniPathway" id="UPA00031">
    <property type="reaction ID" value="UER00014"/>
</dbReference>
<evidence type="ECO:0000256" key="9">
    <source>
        <dbReference type="ARBA" id="ARBA00049489"/>
    </source>
</evidence>
<dbReference type="PRINTS" id="PR00083">
    <property type="entry name" value="HOLDHDRGNASE"/>
</dbReference>
<proteinExistence type="inferred from homology"/>
<gene>
    <name evidence="10 18" type="primary">hisD</name>
    <name evidence="18" type="ORF">D5R40_20685</name>
</gene>
<dbReference type="FunFam" id="3.40.50.1980:FF:000026">
    <property type="entry name" value="Histidinol dehydrogenase"/>
    <property type="match status" value="1"/>
</dbReference>
<feature type="binding site" evidence="10 15">
    <location>
        <position position="421"/>
    </location>
    <ligand>
        <name>Zn(2+)</name>
        <dbReference type="ChEBI" id="CHEBI:29105"/>
    </ligand>
</feature>
<feature type="binding site" evidence="10 14">
    <location>
        <position position="238"/>
    </location>
    <ligand>
        <name>substrate</name>
    </ligand>
</feature>
<evidence type="ECO:0000256" key="8">
    <source>
        <dbReference type="ARBA" id="ARBA00023027"/>
    </source>
</evidence>
<dbReference type="GO" id="GO:0004399">
    <property type="term" value="F:histidinol dehydrogenase activity"/>
    <property type="evidence" value="ECO:0007669"/>
    <property type="project" value="UniProtKB-UniRule"/>
</dbReference>
<feature type="binding site" evidence="10 13">
    <location>
        <position position="192"/>
    </location>
    <ligand>
        <name>NAD(+)</name>
        <dbReference type="ChEBI" id="CHEBI:57540"/>
    </ligand>
</feature>
<dbReference type="FunFam" id="3.40.50.1980:FF:000001">
    <property type="entry name" value="Histidinol dehydrogenase"/>
    <property type="match status" value="1"/>
</dbReference>
<keyword evidence="5 10" id="KW-0479">Metal-binding</keyword>
<accession>A0A3N6P796</accession>
<dbReference type="PROSITE" id="PS00611">
    <property type="entry name" value="HISOL_DEHYDROGENASE"/>
    <property type="match status" value="1"/>
</dbReference>
<evidence type="ECO:0000256" key="15">
    <source>
        <dbReference type="PIRSR" id="PIRSR000099-4"/>
    </source>
</evidence>
<evidence type="ECO:0000256" key="17">
    <source>
        <dbReference type="SAM" id="MobiDB-lite"/>
    </source>
</evidence>
<dbReference type="CDD" id="cd06572">
    <property type="entry name" value="Histidinol_dh"/>
    <property type="match status" value="1"/>
</dbReference>
<comment type="similarity">
    <text evidence="2 10 11 16">Belongs to the histidinol dehydrogenase family.</text>
</comment>
<name>A0A3N6P796_9CYAN</name>
<organism evidence="18 19">
    <name type="scientific">Okeania hirsuta</name>
    <dbReference type="NCBI Taxonomy" id="1458930"/>
    <lineage>
        <taxon>Bacteria</taxon>
        <taxon>Bacillati</taxon>
        <taxon>Cyanobacteriota</taxon>
        <taxon>Cyanophyceae</taxon>
        <taxon>Oscillatoriophycideae</taxon>
        <taxon>Oscillatoriales</taxon>
        <taxon>Microcoleaceae</taxon>
        <taxon>Okeania</taxon>
    </lineage>
</organism>
<evidence type="ECO:0000256" key="6">
    <source>
        <dbReference type="ARBA" id="ARBA00022833"/>
    </source>
</evidence>
<feature type="binding site" evidence="10 15">
    <location>
        <position position="362"/>
    </location>
    <ligand>
        <name>Zn(2+)</name>
        <dbReference type="ChEBI" id="CHEBI:29105"/>
    </ligand>
</feature>
<evidence type="ECO:0000256" key="11">
    <source>
        <dbReference type="PIRNR" id="PIRNR000099"/>
    </source>
</evidence>
<feature type="binding site" evidence="10 14">
    <location>
        <position position="260"/>
    </location>
    <ligand>
        <name>substrate</name>
    </ligand>
</feature>
<comment type="cofactor">
    <cofactor evidence="10 15">
        <name>Zn(2+)</name>
        <dbReference type="ChEBI" id="CHEBI:29105"/>
    </cofactor>
    <text evidence="10 15">Binds 1 zinc ion per subunit.</text>
</comment>
<feature type="binding site" evidence="10 14">
    <location>
        <position position="362"/>
    </location>
    <ligand>
        <name>substrate</name>
    </ligand>
</feature>
<dbReference type="NCBIfam" id="TIGR00069">
    <property type="entry name" value="hisD"/>
    <property type="match status" value="1"/>
</dbReference>
<evidence type="ECO:0000256" key="16">
    <source>
        <dbReference type="RuleBase" id="RU004175"/>
    </source>
</evidence>
<feature type="binding site" evidence="10 13">
    <location>
        <position position="130"/>
    </location>
    <ligand>
        <name>NAD(+)</name>
        <dbReference type="ChEBI" id="CHEBI:57540"/>
    </ligand>
</feature>
<protein>
    <recommendedName>
        <fullName evidence="3 10">Histidinol dehydrogenase</fullName>
        <shortName evidence="10">HDH</shortName>
        <ecNumber evidence="3 10">1.1.1.23</ecNumber>
    </recommendedName>
</protein>
<evidence type="ECO:0000256" key="2">
    <source>
        <dbReference type="ARBA" id="ARBA00010178"/>
    </source>
</evidence>
<evidence type="ECO:0000256" key="1">
    <source>
        <dbReference type="ARBA" id="ARBA00003850"/>
    </source>
</evidence>
<feature type="active site" description="Proton acceptor" evidence="10 12">
    <location>
        <position position="328"/>
    </location>
</feature>
<evidence type="ECO:0000256" key="7">
    <source>
        <dbReference type="ARBA" id="ARBA00023002"/>
    </source>
</evidence>
<comment type="catalytic activity">
    <reaction evidence="9 10">
        <text>L-histidinol + 2 NAD(+) + H2O = L-histidine + 2 NADH + 3 H(+)</text>
        <dbReference type="Rhea" id="RHEA:20641"/>
        <dbReference type="ChEBI" id="CHEBI:15377"/>
        <dbReference type="ChEBI" id="CHEBI:15378"/>
        <dbReference type="ChEBI" id="CHEBI:57540"/>
        <dbReference type="ChEBI" id="CHEBI:57595"/>
        <dbReference type="ChEBI" id="CHEBI:57699"/>
        <dbReference type="ChEBI" id="CHEBI:57945"/>
        <dbReference type="EC" id="1.1.1.23"/>
    </reaction>
</comment>
<evidence type="ECO:0000256" key="4">
    <source>
        <dbReference type="ARBA" id="ARBA00022605"/>
    </source>
</evidence>
<evidence type="ECO:0000256" key="13">
    <source>
        <dbReference type="PIRSR" id="PIRSR000099-2"/>
    </source>
</evidence>
<feature type="binding site" evidence="10 13">
    <location>
        <position position="215"/>
    </location>
    <ligand>
        <name>NAD(+)</name>
        <dbReference type="ChEBI" id="CHEBI:57540"/>
    </ligand>
</feature>
<dbReference type="OrthoDB" id="9805269at2"/>
<dbReference type="GO" id="GO:0051287">
    <property type="term" value="F:NAD binding"/>
    <property type="evidence" value="ECO:0007669"/>
    <property type="project" value="InterPro"/>
</dbReference>
<feature type="binding site" evidence="10 14">
    <location>
        <position position="263"/>
    </location>
    <ligand>
        <name>substrate</name>
    </ligand>
</feature>
<dbReference type="SUPFAM" id="SSF53720">
    <property type="entry name" value="ALDH-like"/>
    <property type="match status" value="1"/>
</dbReference>
<dbReference type="GO" id="GO:0005829">
    <property type="term" value="C:cytosol"/>
    <property type="evidence" value="ECO:0007669"/>
    <property type="project" value="TreeGrafter"/>
</dbReference>
<feature type="region of interest" description="Disordered" evidence="17">
    <location>
        <begin position="431"/>
        <end position="454"/>
    </location>
</feature>
<evidence type="ECO:0000313" key="18">
    <source>
        <dbReference type="EMBL" id="RQH34503.1"/>
    </source>
</evidence>
<dbReference type="Gene3D" id="3.40.50.1980">
    <property type="entry name" value="Nitrogenase molybdenum iron protein domain"/>
    <property type="match status" value="2"/>
</dbReference>
<feature type="active site" description="Proton acceptor" evidence="10 12">
    <location>
        <position position="329"/>
    </location>
</feature>
<comment type="function">
    <text evidence="1 10">Catalyzes the sequential NAD-dependent oxidations of L-histidinol to L-histidinaldehyde and then to L-histidine.</text>
</comment>
<dbReference type="Pfam" id="PF00815">
    <property type="entry name" value="Histidinol_dh"/>
    <property type="match status" value="1"/>
</dbReference>
<dbReference type="AlphaFoldDB" id="A0A3N6P796"/>
<dbReference type="GO" id="GO:0000105">
    <property type="term" value="P:L-histidine biosynthetic process"/>
    <property type="evidence" value="ECO:0007669"/>
    <property type="project" value="UniProtKB-UniRule"/>
</dbReference>
<dbReference type="InterPro" id="IPR016161">
    <property type="entry name" value="Ald_DH/histidinol_DH"/>
</dbReference>
<dbReference type="InterPro" id="IPR022695">
    <property type="entry name" value="Histidinol_DH_monofunct"/>
</dbReference>
<dbReference type="PIRSF" id="PIRSF000099">
    <property type="entry name" value="Histidinol_dh"/>
    <property type="match status" value="1"/>
</dbReference>
<keyword evidence="6 10" id="KW-0862">Zinc</keyword>
<dbReference type="InterPro" id="IPR001692">
    <property type="entry name" value="Histidinol_DH_CS"/>
</dbReference>
<comment type="pathway">
    <text evidence="10">Amino-acid biosynthesis; L-histidine biosynthesis; L-histidine from 5-phospho-alpha-D-ribose 1-diphosphate: step 9/9.</text>
</comment>
<feature type="binding site" evidence="10 15">
    <location>
        <position position="260"/>
    </location>
    <ligand>
        <name>Zn(2+)</name>
        <dbReference type="ChEBI" id="CHEBI:29105"/>
    </ligand>
</feature>